<evidence type="ECO:0000256" key="2">
    <source>
        <dbReference type="ARBA" id="ARBA00023054"/>
    </source>
</evidence>
<dbReference type="KEGG" id="gfe:Gferi_09210"/>
<dbReference type="PROSITE" id="PS51257">
    <property type="entry name" value="PROKAR_LIPOPROTEIN"/>
    <property type="match status" value="1"/>
</dbReference>
<evidence type="ECO:0000313" key="7">
    <source>
        <dbReference type="Proteomes" id="UP000095743"/>
    </source>
</evidence>
<dbReference type="GO" id="GO:0030313">
    <property type="term" value="C:cell envelope"/>
    <property type="evidence" value="ECO:0007669"/>
    <property type="project" value="UniProtKB-SubCell"/>
</dbReference>
<dbReference type="Proteomes" id="UP000095743">
    <property type="component" value="Chromosome"/>
</dbReference>
<keyword evidence="2 3" id="KW-0175">Coiled coil</keyword>
<evidence type="ECO:0000259" key="5">
    <source>
        <dbReference type="Pfam" id="PF25954"/>
    </source>
</evidence>
<dbReference type="Gene3D" id="2.40.30.170">
    <property type="match status" value="1"/>
</dbReference>
<keyword evidence="7" id="KW-1185">Reference proteome</keyword>
<dbReference type="InterPro" id="IPR050465">
    <property type="entry name" value="UPF0194_transport"/>
</dbReference>
<reference evidence="6 7" key="1">
    <citation type="submission" date="2016-09" db="EMBL/GenBank/DDBJ databases">
        <title>Genomic analysis reveals versatility of anaerobic energy metabolism of Geosporobacter ferrireducens IRF9 of phylum Firmicutes.</title>
        <authorList>
            <person name="Kim S.-J."/>
        </authorList>
    </citation>
    <scope>NUCLEOTIDE SEQUENCE [LARGE SCALE GENOMIC DNA]</scope>
    <source>
        <strain evidence="6 7">IRF9</strain>
    </source>
</reference>
<dbReference type="SUPFAM" id="SSF111369">
    <property type="entry name" value="HlyD-like secretion proteins"/>
    <property type="match status" value="2"/>
</dbReference>
<sequence length="342" mass="38455">MELQKNKKGGISVKRKLVLLLGIAILISGCTKVETNLRYTGTVEATQIDVSAELSGIIREISISEGDQVTEGQLLAMLDDTSLELSALQRESAYQAQEAQLKDLKKGTREEEIDMAYQQVNTAEQAFITAEETYLYRKDLYETAKELFEKEAVPEQQLKDAKLSLDQASTTMENAREAINTALTRVKLLEKGVREDQVKAQRHLAEQSKTAYKEAKLQQEKAIVTSPAKGMVLYKNFQQGEFLPLGAPLVTLVNLQDLWIKVYIPEKELHRIALGQQVKLISDILKNDDIQGEIIFISPKSEFTPSNVTTKEDRHNRVHEVKIKILEGQAQLNPGMMLDVEL</sequence>
<dbReference type="InterPro" id="IPR058625">
    <property type="entry name" value="MdtA-like_BSH"/>
</dbReference>
<feature type="domain" description="Multidrug resistance protein MdtA-like barrel-sandwich hybrid" evidence="4">
    <location>
        <begin position="47"/>
        <end position="247"/>
    </location>
</feature>
<evidence type="ECO:0000256" key="3">
    <source>
        <dbReference type="SAM" id="Coils"/>
    </source>
</evidence>
<dbReference type="Gene3D" id="1.10.287.470">
    <property type="entry name" value="Helix hairpin bin"/>
    <property type="match status" value="1"/>
</dbReference>
<dbReference type="Gene3D" id="2.40.50.100">
    <property type="match status" value="1"/>
</dbReference>
<name>A0A1D8GFS1_9FIRM</name>
<dbReference type="PANTHER" id="PTHR32347:SF23">
    <property type="entry name" value="BLL5650 PROTEIN"/>
    <property type="match status" value="1"/>
</dbReference>
<dbReference type="EMBL" id="CP017269">
    <property type="protein sequence ID" value="AOT69746.1"/>
    <property type="molecule type" value="Genomic_DNA"/>
</dbReference>
<dbReference type="OrthoDB" id="9778236at2"/>
<evidence type="ECO:0000313" key="6">
    <source>
        <dbReference type="EMBL" id="AOT69746.1"/>
    </source>
</evidence>
<feature type="domain" description="CusB-like beta-barrel" evidence="5">
    <location>
        <begin position="258"/>
        <end position="342"/>
    </location>
</feature>
<dbReference type="AlphaFoldDB" id="A0A1D8GFS1"/>
<proteinExistence type="predicted"/>
<evidence type="ECO:0000259" key="4">
    <source>
        <dbReference type="Pfam" id="PF25917"/>
    </source>
</evidence>
<dbReference type="Pfam" id="PF25954">
    <property type="entry name" value="Beta-barrel_RND_2"/>
    <property type="match status" value="1"/>
</dbReference>
<comment type="subcellular location">
    <subcellularLocation>
        <location evidence="1">Cell envelope</location>
    </subcellularLocation>
</comment>
<protein>
    <submittedName>
        <fullName evidence="6">Uncharacterized protein</fullName>
    </submittedName>
</protein>
<gene>
    <name evidence="6" type="ORF">Gferi_09210</name>
</gene>
<organism evidence="6 7">
    <name type="scientific">Geosporobacter ferrireducens</name>
    <dbReference type="NCBI Taxonomy" id="1424294"/>
    <lineage>
        <taxon>Bacteria</taxon>
        <taxon>Bacillati</taxon>
        <taxon>Bacillota</taxon>
        <taxon>Clostridia</taxon>
        <taxon>Peptostreptococcales</taxon>
        <taxon>Thermotaleaceae</taxon>
        <taxon>Geosporobacter</taxon>
    </lineage>
</organism>
<dbReference type="PANTHER" id="PTHR32347">
    <property type="entry name" value="EFFLUX SYSTEM COMPONENT YKNX-RELATED"/>
    <property type="match status" value="1"/>
</dbReference>
<dbReference type="InterPro" id="IPR058792">
    <property type="entry name" value="Beta-barrel_RND_2"/>
</dbReference>
<evidence type="ECO:0000256" key="1">
    <source>
        <dbReference type="ARBA" id="ARBA00004196"/>
    </source>
</evidence>
<accession>A0A1D8GFS1</accession>
<feature type="coiled-coil region" evidence="3">
    <location>
        <begin position="158"/>
        <end position="185"/>
    </location>
</feature>
<dbReference type="STRING" id="1424294.Gferi_09210"/>
<dbReference type="Pfam" id="PF25917">
    <property type="entry name" value="BSH_RND"/>
    <property type="match status" value="1"/>
</dbReference>